<keyword evidence="2" id="KW-1185">Reference proteome</keyword>
<reference evidence="1 2" key="1">
    <citation type="submission" date="2023-08" db="EMBL/GenBank/DDBJ databases">
        <title>Complete Genome Sequence of Pseudomonas entomophila TVIN A01.</title>
        <authorList>
            <person name="Shelke T."/>
            <person name="Mahar N.S."/>
            <person name="Gupta I."/>
            <person name="Gupta V."/>
        </authorList>
    </citation>
    <scope>NUCLEOTIDE SEQUENCE [LARGE SCALE GENOMIC DNA]</scope>
    <source>
        <strain evidence="1 2">TVIN-A01</strain>
    </source>
</reference>
<accession>A0ABY9QJX3</accession>
<proteinExistence type="predicted"/>
<evidence type="ECO:0000313" key="1">
    <source>
        <dbReference type="EMBL" id="WMW04024.1"/>
    </source>
</evidence>
<name>A0ABY9QJX3_9PSED</name>
<dbReference type="GeneID" id="32805575"/>
<evidence type="ECO:0000313" key="2">
    <source>
        <dbReference type="Proteomes" id="UP001183127"/>
    </source>
</evidence>
<dbReference type="Proteomes" id="UP001183127">
    <property type="component" value="Chromosome"/>
</dbReference>
<dbReference type="RefSeq" id="WP_011533601.1">
    <property type="nucleotide sequence ID" value="NZ_CP132921.1"/>
</dbReference>
<evidence type="ECO:0008006" key="3">
    <source>
        <dbReference type="Google" id="ProtNLM"/>
    </source>
</evidence>
<gene>
    <name evidence="1" type="ORF">RAH46_16990</name>
</gene>
<dbReference type="EMBL" id="CP132921">
    <property type="protein sequence ID" value="WMW04024.1"/>
    <property type="molecule type" value="Genomic_DNA"/>
</dbReference>
<protein>
    <recommendedName>
        <fullName evidence="3">Bacteriocin</fullName>
    </recommendedName>
</protein>
<organism evidence="1 2">
    <name type="scientific">Pseudomonas entomophila</name>
    <dbReference type="NCBI Taxonomy" id="312306"/>
    <lineage>
        <taxon>Bacteria</taxon>
        <taxon>Pseudomonadati</taxon>
        <taxon>Pseudomonadota</taxon>
        <taxon>Gammaproteobacteria</taxon>
        <taxon>Pseudomonadales</taxon>
        <taxon>Pseudomonadaceae</taxon>
        <taxon>Pseudomonas</taxon>
    </lineage>
</organism>
<sequence>MFTFKTAETEKTTASSAPQVLSEADLELVSGGDAFTDIGMNWANDPFVRLKYSGISWPKGGAQWWAK</sequence>